<evidence type="ECO:0000313" key="2">
    <source>
        <dbReference type="EnsemblMetazoa" id="CapteP189529"/>
    </source>
</evidence>
<reference evidence="1 3" key="2">
    <citation type="journal article" date="2013" name="Nature">
        <title>Insights into bilaterian evolution from three spiralian genomes.</title>
        <authorList>
            <person name="Simakov O."/>
            <person name="Marletaz F."/>
            <person name="Cho S.J."/>
            <person name="Edsinger-Gonzales E."/>
            <person name="Havlak P."/>
            <person name="Hellsten U."/>
            <person name="Kuo D.H."/>
            <person name="Larsson T."/>
            <person name="Lv J."/>
            <person name="Arendt D."/>
            <person name="Savage R."/>
            <person name="Osoegawa K."/>
            <person name="de Jong P."/>
            <person name="Grimwood J."/>
            <person name="Chapman J.A."/>
            <person name="Shapiro H."/>
            <person name="Aerts A."/>
            <person name="Otillar R.P."/>
            <person name="Terry A.Y."/>
            <person name="Boore J.L."/>
            <person name="Grigoriev I.V."/>
            <person name="Lindberg D.R."/>
            <person name="Seaver E.C."/>
            <person name="Weisblat D.A."/>
            <person name="Putnam N.H."/>
            <person name="Rokhsar D.S."/>
        </authorList>
    </citation>
    <scope>NUCLEOTIDE SEQUENCE</scope>
    <source>
        <strain evidence="1 3">I ESC-2004</strain>
    </source>
</reference>
<keyword evidence="3" id="KW-1185">Reference proteome</keyword>
<evidence type="ECO:0000313" key="3">
    <source>
        <dbReference type="Proteomes" id="UP000014760"/>
    </source>
</evidence>
<dbReference type="EMBL" id="AMQN01029864">
    <property type="status" value="NOT_ANNOTATED_CDS"/>
    <property type="molecule type" value="Genomic_DNA"/>
</dbReference>
<accession>R7THX8</accession>
<reference evidence="3" key="1">
    <citation type="submission" date="2012-12" db="EMBL/GenBank/DDBJ databases">
        <authorList>
            <person name="Hellsten U."/>
            <person name="Grimwood J."/>
            <person name="Chapman J.A."/>
            <person name="Shapiro H."/>
            <person name="Aerts A."/>
            <person name="Otillar R.P."/>
            <person name="Terry A.Y."/>
            <person name="Boore J.L."/>
            <person name="Simakov O."/>
            <person name="Marletaz F."/>
            <person name="Cho S.-J."/>
            <person name="Edsinger-Gonzales E."/>
            <person name="Havlak P."/>
            <person name="Kuo D.-H."/>
            <person name="Larsson T."/>
            <person name="Lv J."/>
            <person name="Arendt D."/>
            <person name="Savage R."/>
            <person name="Osoegawa K."/>
            <person name="de Jong P."/>
            <person name="Lindberg D.R."/>
            <person name="Seaver E.C."/>
            <person name="Weisblat D.A."/>
            <person name="Putnam N.H."/>
            <person name="Grigoriev I.V."/>
            <person name="Rokhsar D.S."/>
        </authorList>
    </citation>
    <scope>NUCLEOTIDE SEQUENCE</scope>
    <source>
        <strain evidence="3">I ESC-2004</strain>
    </source>
</reference>
<dbReference type="Proteomes" id="UP000014760">
    <property type="component" value="Unassembled WGS sequence"/>
</dbReference>
<reference evidence="2" key="3">
    <citation type="submission" date="2015-06" db="UniProtKB">
        <authorList>
            <consortium name="EnsemblMetazoa"/>
        </authorList>
    </citation>
    <scope>IDENTIFICATION</scope>
</reference>
<dbReference type="EnsemblMetazoa" id="CapteT189529">
    <property type="protein sequence ID" value="CapteP189529"/>
    <property type="gene ID" value="CapteG189529"/>
</dbReference>
<name>R7THX8_CAPTE</name>
<dbReference type="EMBL" id="KB309787">
    <property type="protein sequence ID" value="ELT93304.1"/>
    <property type="molecule type" value="Genomic_DNA"/>
</dbReference>
<gene>
    <name evidence="1" type="ORF">CAPTEDRAFT_189529</name>
</gene>
<organism evidence="1">
    <name type="scientific">Capitella teleta</name>
    <name type="common">Polychaete worm</name>
    <dbReference type="NCBI Taxonomy" id="283909"/>
    <lineage>
        <taxon>Eukaryota</taxon>
        <taxon>Metazoa</taxon>
        <taxon>Spiralia</taxon>
        <taxon>Lophotrochozoa</taxon>
        <taxon>Annelida</taxon>
        <taxon>Polychaeta</taxon>
        <taxon>Sedentaria</taxon>
        <taxon>Scolecida</taxon>
        <taxon>Capitellidae</taxon>
        <taxon>Capitella</taxon>
    </lineage>
</organism>
<proteinExistence type="predicted"/>
<sequence length="139" mass="15326">MASIRPFLCLSAKGLHRSCQVTLQSPVVPLRLILPSSTTFQKVQARHLQSSGWGSVKTEAPNRGEHTIEQTIDKNLKEIREGDFKSISNPEKASHFKQAGTADDQPIMGAAAMPHPIWTEEEVAQRYGIGQCGCMVPMR</sequence>
<dbReference type="AlphaFoldDB" id="R7THX8"/>
<dbReference type="EMBL" id="AMQN01029863">
    <property type="status" value="NOT_ANNOTATED_CDS"/>
    <property type="molecule type" value="Genomic_DNA"/>
</dbReference>
<dbReference type="HOGENOM" id="CLU_1847040_0_0_1"/>
<protein>
    <submittedName>
        <fullName evidence="1 2">Uncharacterized protein</fullName>
    </submittedName>
</protein>
<evidence type="ECO:0000313" key="1">
    <source>
        <dbReference type="EMBL" id="ELT93304.1"/>
    </source>
</evidence>